<dbReference type="EMBL" id="FUZZ01000001">
    <property type="protein sequence ID" value="SKC94902.1"/>
    <property type="molecule type" value="Genomic_DNA"/>
</dbReference>
<protein>
    <submittedName>
        <fullName evidence="2">Acetyltransferase (GNAT) domain-containing protein</fullName>
    </submittedName>
</protein>
<name>A0A1T5N360_9BACT</name>
<organism evidence="2 3">
    <name type="scientific">Chitinophaga ginsengisegetis</name>
    <dbReference type="NCBI Taxonomy" id="393003"/>
    <lineage>
        <taxon>Bacteria</taxon>
        <taxon>Pseudomonadati</taxon>
        <taxon>Bacteroidota</taxon>
        <taxon>Chitinophagia</taxon>
        <taxon>Chitinophagales</taxon>
        <taxon>Chitinophagaceae</taxon>
        <taxon>Chitinophaga</taxon>
    </lineage>
</organism>
<keyword evidence="3" id="KW-1185">Reference proteome</keyword>
<reference evidence="2 3" key="1">
    <citation type="submission" date="2017-02" db="EMBL/GenBank/DDBJ databases">
        <authorList>
            <person name="Peterson S.W."/>
        </authorList>
    </citation>
    <scope>NUCLEOTIDE SEQUENCE [LARGE SCALE GENOMIC DNA]</scope>
    <source>
        <strain evidence="2 3">DSM 18108</strain>
    </source>
</reference>
<dbReference type="GO" id="GO:0016747">
    <property type="term" value="F:acyltransferase activity, transferring groups other than amino-acyl groups"/>
    <property type="evidence" value="ECO:0007669"/>
    <property type="project" value="InterPro"/>
</dbReference>
<gene>
    <name evidence="2" type="ORF">SAMN05660461_0141</name>
</gene>
<sequence length="157" mass="18004">MIIRPYTPSDKPACIAAFKSNMPGFFAPAELPDFEEWLRKQDARYTSPQKNNNEQYYVATLEEQVIGCGGYYIDTAKQEASMTWGLITHALHKQGYGKQLFLYRVHVIQSICPLCRIRLDTTQHSYLFFGKLGFVVTCIIKDSYGPGLDRYDMELKA</sequence>
<evidence type="ECO:0000313" key="2">
    <source>
        <dbReference type="EMBL" id="SKC94902.1"/>
    </source>
</evidence>
<dbReference type="CDD" id="cd04301">
    <property type="entry name" value="NAT_SF"/>
    <property type="match status" value="1"/>
</dbReference>
<dbReference type="Proteomes" id="UP000190166">
    <property type="component" value="Unassembled WGS sequence"/>
</dbReference>
<dbReference type="Gene3D" id="3.40.630.30">
    <property type="match status" value="1"/>
</dbReference>
<keyword evidence="2" id="KW-0808">Transferase</keyword>
<dbReference type="InterPro" id="IPR016181">
    <property type="entry name" value="Acyl_CoA_acyltransferase"/>
</dbReference>
<evidence type="ECO:0000313" key="3">
    <source>
        <dbReference type="Proteomes" id="UP000190166"/>
    </source>
</evidence>
<evidence type="ECO:0000259" key="1">
    <source>
        <dbReference type="PROSITE" id="PS51186"/>
    </source>
</evidence>
<dbReference type="SUPFAM" id="SSF55729">
    <property type="entry name" value="Acyl-CoA N-acyltransferases (Nat)"/>
    <property type="match status" value="1"/>
</dbReference>
<dbReference type="Pfam" id="PF00583">
    <property type="entry name" value="Acetyltransf_1"/>
    <property type="match status" value="1"/>
</dbReference>
<proteinExistence type="predicted"/>
<feature type="domain" description="N-acetyltransferase" evidence="1">
    <location>
        <begin position="1"/>
        <end position="157"/>
    </location>
</feature>
<dbReference type="STRING" id="393003.SAMN05660461_0141"/>
<dbReference type="InterPro" id="IPR000182">
    <property type="entry name" value="GNAT_dom"/>
</dbReference>
<accession>A0A1T5N360</accession>
<dbReference type="PROSITE" id="PS51186">
    <property type="entry name" value="GNAT"/>
    <property type="match status" value="1"/>
</dbReference>
<dbReference type="AlphaFoldDB" id="A0A1T5N360"/>